<dbReference type="AlphaFoldDB" id="A0A7C2C2G5"/>
<dbReference type="InterPro" id="IPR017853">
    <property type="entry name" value="GH"/>
</dbReference>
<name>A0A7C2C2G5_9DEIN</name>
<dbReference type="Pfam" id="PF00128">
    <property type="entry name" value="Alpha-amylase"/>
    <property type="match status" value="1"/>
</dbReference>
<dbReference type="SUPFAM" id="SSF51445">
    <property type="entry name" value="(Trans)glycosidases"/>
    <property type="match status" value="1"/>
</dbReference>
<feature type="signal peptide" evidence="3">
    <location>
        <begin position="1"/>
        <end position="19"/>
    </location>
</feature>
<sequence>MKPFQLLLAVALFGALALAQLHDPQDPAQFSALPEGYSVRFAAGAGEVRQAFLLQGDRAWPMDRQLSFAGREVWRGLLPEKGPYWIRLRTPKGERLLGPFTPPPNPFRALAWVGRKGGYQIFPDRFQNGDPANDALALQDDEYNFNVVWQAQGGPRPYLSRWQDPPGPLHCCHQYYGGDLQGLWERLPYLAELGVGLLYLNPIFRSGSAHGYDTHDYLQVAPRLGDEALLRRVLDRAHALGLRVLFDFVPNHTGLGFWAFQDVVRQGPASPYWNWYFVKRYPFRPGDAGAYEAWWGVASLPKLNTGNPEVRAYLLSVAERWVRFGFDGLRVDVPEDLLEAKAFFRELKARVRAVNPEAYLVGEIWRRAPDWVGEGAFDSLMNYALGRDVVLRYAQGLHPALFGAPKALALLAEAYALYPEAAAAMGFNLISSHDTSRLLSDLGGDRAKARLAWALLFGLPGTPVVFQGEECALLGEKEPLDLQRRPIPWEACDAGMQAFLRGLYHLKAEETALRGSYFATYLAEGGLLSFFRGEGEERLLLAFNNQKAPASLPLPEGLWRDLLSGKAFQARAEVPGMGALYLKRASR</sequence>
<dbReference type="PANTHER" id="PTHR10357:SF210">
    <property type="entry name" value="MALTODEXTRIN GLUCOSIDASE"/>
    <property type="match status" value="1"/>
</dbReference>
<accession>A0A7C2C2G5</accession>
<feature type="chain" id="PRO_5028212435" evidence="3">
    <location>
        <begin position="20"/>
        <end position="587"/>
    </location>
</feature>
<proteinExistence type="predicted"/>
<dbReference type="SMART" id="SM00642">
    <property type="entry name" value="Aamy"/>
    <property type="match status" value="1"/>
</dbReference>
<protein>
    <submittedName>
        <fullName evidence="5">Alpha-amylase</fullName>
    </submittedName>
</protein>
<evidence type="ECO:0000256" key="3">
    <source>
        <dbReference type="SAM" id="SignalP"/>
    </source>
</evidence>
<evidence type="ECO:0000259" key="4">
    <source>
        <dbReference type="SMART" id="SM00642"/>
    </source>
</evidence>
<dbReference type="InterPro" id="IPR045857">
    <property type="entry name" value="O16G_dom_2"/>
</dbReference>
<dbReference type="Gene3D" id="3.90.400.10">
    <property type="entry name" value="Oligo-1,6-glucosidase, Domain 2"/>
    <property type="match status" value="1"/>
</dbReference>
<dbReference type="EMBL" id="DSKL01000296">
    <property type="protein sequence ID" value="HEH82818.1"/>
    <property type="molecule type" value="Genomic_DNA"/>
</dbReference>
<dbReference type="GO" id="GO:0016798">
    <property type="term" value="F:hydrolase activity, acting on glycosyl bonds"/>
    <property type="evidence" value="ECO:0007669"/>
    <property type="project" value="UniProtKB-KW"/>
</dbReference>
<dbReference type="GO" id="GO:0005975">
    <property type="term" value="P:carbohydrate metabolic process"/>
    <property type="evidence" value="ECO:0007669"/>
    <property type="project" value="InterPro"/>
</dbReference>
<dbReference type="CDD" id="cd11338">
    <property type="entry name" value="AmyAc_CMD"/>
    <property type="match status" value="1"/>
</dbReference>
<reference evidence="5" key="1">
    <citation type="journal article" date="2020" name="mSystems">
        <title>Genome- and Community-Level Interaction Insights into Carbon Utilization and Element Cycling Functions of Hydrothermarchaeota in Hydrothermal Sediment.</title>
        <authorList>
            <person name="Zhou Z."/>
            <person name="Liu Y."/>
            <person name="Xu W."/>
            <person name="Pan J."/>
            <person name="Luo Z.H."/>
            <person name="Li M."/>
        </authorList>
    </citation>
    <scope>NUCLEOTIDE SEQUENCE [LARGE SCALE GENOMIC DNA]</scope>
    <source>
        <strain evidence="5">SpSt-246</strain>
    </source>
</reference>
<evidence type="ECO:0000313" key="5">
    <source>
        <dbReference type="EMBL" id="HEH82818.1"/>
    </source>
</evidence>
<evidence type="ECO:0000256" key="1">
    <source>
        <dbReference type="ARBA" id="ARBA00022801"/>
    </source>
</evidence>
<dbReference type="SUPFAM" id="SSF51011">
    <property type="entry name" value="Glycosyl hydrolase domain"/>
    <property type="match status" value="1"/>
</dbReference>
<dbReference type="Gene3D" id="2.60.40.1180">
    <property type="entry name" value="Golgi alpha-mannosidase II"/>
    <property type="match status" value="1"/>
</dbReference>
<organism evidence="5">
    <name type="scientific">Thermus islandicus</name>
    <dbReference type="NCBI Taxonomy" id="540988"/>
    <lineage>
        <taxon>Bacteria</taxon>
        <taxon>Thermotogati</taxon>
        <taxon>Deinococcota</taxon>
        <taxon>Deinococci</taxon>
        <taxon>Thermales</taxon>
        <taxon>Thermaceae</taxon>
        <taxon>Thermus</taxon>
    </lineage>
</organism>
<keyword evidence="3" id="KW-0732">Signal</keyword>
<comment type="caution">
    <text evidence="5">The sequence shown here is derived from an EMBL/GenBank/DDBJ whole genome shotgun (WGS) entry which is preliminary data.</text>
</comment>
<dbReference type="PANTHER" id="PTHR10357">
    <property type="entry name" value="ALPHA-AMYLASE FAMILY MEMBER"/>
    <property type="match status" value="1"/>
</dbReference>
<feature type="domain" description="Glycosyl hydrolase family 13 catalytic" evidence="4">
    <location>
        <begin position="120"/>
        <end position="507"/>
    </location>
</feature>
<dbReference type="InterPro" id="IPR006047">
    <property type="entry name" value="GH13_cat_dom"/>
</dbReference>
<keyword evidence="1" id="KW-0378">Hydrolase</keyword>
<gene>
    <name evidence="5" type="ORF">ENP73_07580</name>
</gene>
<keyword evidence="2" id="KW-0326">Glycosidase</keyword>
<evidence type="ECO:0000256" key="2">
    <source>
        <dbReference type="ARBA" id="ARBA00023295"/>
    </source>
</evidence>
<dbReference type="InterPro" id="IPR013780">
    <property type="entry name" value="Glyco_hydro_b"/>
</dbReference>
<dbReference type="Gene3D" id="3.20.20.80">
    <property type="entry name" value="Glycosidases"/>
    <property type="match status" value="1"/>
</dbReference>